<evidence type="ECO:0000313" key="1">
    <source>
        <dbReference type="EMBL" id="UYQ63336.1"/>
    </source>
</evidence>
<proteinExistence type="predicted"/>
<dbReference type="Proteomes" id="UP001163878">
    <property type="component" value="Chromosome"/>
</dbReference>
<protein>
    <submittedName>
        <fullName evidence="1">Uncharacterized protein</fullName>
    </submittedName>
</protein>
<keyword evidence="2" id="KW-1185">Reference proteome</keyword>
<name>A0ABY6I913_STRPE</name>
<sequence length="96" mass="9102">MDFEGVALADAEVAAAGVREGLADGLALVLGDGVTCRPGRGRPAPASRPASEAEAVGFGDCSGALGSSARATGAVASSTSAATVIAQRVCSPGVTG</sequence>
<evidence type="ECO:0000313" key="2">
    <source>
        <dbReference type="Proteomes" id="UP001163878"/>
    </source>
</evidence>
<dbReference type="EMBL" id="CP107567">
    <property type="protein sequence ID" value="UYQ63336.1"/>
    <property type="molecule type" value="Genomic_DNA"/>
</dbReference>
<gene>
    <name evidence="1" type="ORF">OGH68_18940</name>
</gene>
<accession>A0ABY6I913</accession>
<organism evidence="1 2">
    <name type="scientific">Streptomyces peucetius</name>
    <dbReference type="NCBI Taxonomy" id="1950"/>
    <lineage>
        <taxon>Bacteria</taxon>
        <taxon>Bacillati</taxon>
        <taxon>Actinomycetota</taxon>
        <taxon>Actinomycetes</taxon>
        <taxon>Kitasatosporales</taxon>
        <taxon>Streptomycetaceae</taxon>
        <taxon>Streptomyces</taxon>
    </lineage>
</organism>
<reference evidence="1" key="1">
    <citation type="submission" date="2022-10" db="EMBL/GenBank/DDBJ databases">
        <title>Cytochrome P450 Catalyzes Benzene Ring Formation in the Biosynthesis of Trialkyl-Substituted Aromatic Polyketides.</title>
        <authorList>
            <person name="Zhao E."/>
            <person name="Ge H."/>
        </authorList>
    </citation>
    <scope>NUCLEOTIDE SEQUENCE</scope>
    <source>
        <strain evidence="1">NA0869</strain>
    </source>
</reference>
<dbReference type="RefSeq" id="WP_264245524.1">
    <property type="nucleotide sequence ID" value="NZ_CP107567.1"/>
</dbReference>